<organism evidence="1 2">
    <name type="scientific">Kitasatospora albolonga</name>
    <dbReference type="NCBI Taxonomy" id="68173"/>
    <lineage>
        <taxon>Bacteria</taxon>
        <taxon>Bacillati</taxon>
        <taxon>Actinomycetota</taxon>
        <taxon>Actinomycetes</taxon>
        <taxon>Kitasatosporales</taxon>
        <taxon>Streptomycetaceae</taxon>
        <taxon>Kitasatospora</taxon>
    </lineage>
</organism>
<dbReference type="KEGG" id="kab:B7C62_31205"/>
<sequence length="213" mass="24066">MIDRDPTRPVTVINRFEVTGDLAEFEREFFAHSQFLRRRPGFDFLVTVRLVDRPHVYVHLAHWQRLSGLLDTVHDDTFTGHVRKLGPLVRTEADQALSVGRTLSADAAVGDSTVVLLTAEVREDHAEFEKGYAELSRAYEEEGGFGGSDLLRSTVRPFLYTGVLWWREEEHCDRALGSARGSRALAALDAFADVRHERSRHLAYERVVHAPGA</sequence>
<proteinExistence type="predicted"/>
<dbReference type="RefSeq" id="WP_084751589.1">
    <property type="nucleotide sequence ID" value="NZ_CP020563.1"/>
</dbReference>
<gene>
    <name evidence="1" type="ORF">B7C62_31205</name>
</gene>
<dbReference type="InterPro" id="IPR011008">
    <property type="entry name" value="Dimeric_a/b-barrel"/>
</dbReference>
<evidence type="ECO:0000313" key="1">
    <source>
        <dbReference type="EMBL" id="ARF76251.1"/>
    </source>
</evidence>
<reference evidence="1 2" key="1">
    <citation type="submission" date="2017-04" db="EMBL/GenBank/DDBJ databases">
        <title>The complete genome sequence of Streptomyces albolongus YIM 101047, the producer of novel bafilomycins and novel odoriferous sesquiterpenoids.</title>
        <authorList>
            <person name="Yin M."/>
            <person name="Jiang Y."/>
        </authorList>
    </citation>
    <scope>NUCLEOTIDE SEQUENCE [LARGE SCALE GENOMIC DNA]</scope>
    <source>
        <strain evidence="1 2">YIM 101047</strain>
    </source>
</reference>
<dbReference type="Gene3D" id="3.30.70.100">
    <property type="match status" value="2"/>
</dbReference>
<dbReference type="EMBL" id="CP020563">
    <property type="protein sequence ID" value="ARF76251.1"/>
    <property type="molecule type" value="Genomic_DNA"/>
</dbReference>
<evidence type="ECO:0008006" key="3">
    <source>
        <dbReference type="Google" id="ProtNLM"/>
    </source>
</evidence>
<dbReference type="SUPFAM" id="SSF54909">
    <property type="entry name" value="Dimeric alpha+beta barrel"/>
    <property type="match status" value="2"/>
</dbReference>
<evidence type="ECO:0000313" key="2">
    <source>
        <dbReference type="Proteomes" id="UP000192251"/>
    </source>
</evidence>
<dbReference type="AlphaFoldDB" id="A0ABC8C1J2"/>
<name>A0ABC8C1J2_9ACTN</name>
<keyword evidence="2" id="KW-1185">Reference proteome</keyword>
<protein>
    <recommendedName>
        <fullName evidence="3">ABM domain-containing protein</fullName>
    </recommendedName>
</protein>
<dbReference type="Proteomes" id="UP000192251">
    <property type="component" value="Chromosome"/>
</dbReference>
<accession>A0ABC8C1J2</accession>